<reference evidence="1" key="2">
    <citation type="journal article" name="FEMS Microbiol. Lett.">
        <title>Molecular variability and genetic structure of white spot syndrome virus strains from northwest Mexico based on the analysis of genomes.</title>
        <authorList>
            <person name="Parrilla-Taylor D.P."/>
            <person name="Vibanco-Perez N."/>
            <person name="Duran-Avelar M.J."/>
            <person name="Gomez-Gil B."/>
            <person name="Llera-Herrera R."/>
            <person name="Vazquez-Juarez R."/>
        </authorList>
    </citation>
    <scope>NUCLEOTIDE SEQUENCE</scope>
    <source>
        <strain evidence="1">ACF4</strain>
        <strain evidence="2">LG</strain>
    </source>
</reference>
<organismHost>
    <name type="scientific">Crustacea</name>
    <name type="common">crustaceans</name>
    <dbReference type="NCBI Taxonomy" id="6657"/>
</organismHost>
<name>A0A2U9GC58_WSSV</name>
<sequence>MSYHCTVCLHEQSDWGKLCSILLKQTSLGPCIHLHVQPRIFVPSEPKIHLPFTGRGHAYILVNPFPQSLSPLKELTFLEPFLIMHGRCGRRKYIGRSIHIYGWGGQFSAKLRRGDTAHIDTRVNFIKGNVCPCFIICCDRRFSSYI</sequence>
<reference evidence="1" key="1">
    <citation type="submission" date="2017-11" db="EMBL/GenBank/DDBJ databases">
        <authorList>
            <person name="Parrilla Taylor D.P."/>
            <person name="Vibanco-Perez N."/>
            <person name="Duran-Avelar Md.J."/>
            <person name="Gomez-Gil B."/>
            <person name="Llera-Herrera R."/>
            <person name="Vazquez-Juarez R."/>
        </authorList>
    </citation>
    <scope>NUCLEOTIDE SEQUENCE</scope>
    <source>
        <strain evidence="1">ACF4</strain>
        <strain evidence="2">LG</strain>
    </source>
</reference>
<proteinExistence type="predicted"/>
<organism evidence="1">
    <name type="scientific">White spot syndrome virus</name>
    <name type="common">WSSV</name>
    <name type="synonym">White spot bacilliform virus</name>
    <dbReference type="NCBI Taxonomy" id="92652"/>
    <lineage>
        <taxon>Viruses</taxon>
        <taxon>Viruses incertae sedis</taxon>
        <taxon>Naldaviricetes</taxon>
        <taxon>Nimaviridae</taxon>
        <taxon>Whispovirus</taxon>
        <taxon>White spot syndrome virus</taxon>
    </lineage>
</organism>
<accession>A0A2U9GC58</accession>
<gene>
    <name evidence="1" type="primary">101</name>
</gene>
<protein>
    <submittedName>
        <fullName evidence="1">Wsv101</fullName>
    </submittedName>
</protein>
<evidence type="ECO:0000313" key="1">
    <source>
        <dbReference type="EMBL" id="AWQ61129.1"/>
    </source>
</evidence>
<evidence type="ECO:0000313" key="2">
    <source>
        <dbReference type="EMBL" id="AWQ63672.1"/>
    </source>
</evidence>
<dbReference type="EMBL" id="MG432476">
    <property type="protein sequence ID" value="AWQ61129.1"/>
    <property type="molecule type" value="Genomic_DNA"/>
</dbReference>
<dbReference type="EMBL" id="MG432482">
    <property type="protein sequence ID" value="AWQ63672.1"/>
    <property type="molecule type" value="Genomic_DNA"/>
</dbReference>